<feature type="domain" description="Tyr recombinase" evidence="3">
    <location>
        <begin position="157"/>
        <end position="345"/>
    </location>
</feature>
<evidence type="ECO:0000313" key="5">
    <source>
        <dbReference type="Proteomes" id="UP000005237"/>
    </source>
</evidence>
<dbReference type="AlphaFoldDB" id="A0A8R1E9A5"/>
<evidence type="ECO:0000313" key="4">
    <source>
        <dbReference type="EnsemblMetazoa" id="CJA25062.1"/>
    </source>
</evidence>
<feature type="region of interest" description="Disordered" evidence="2">
    <location>
        <begin position="1"/>
        <end position="29"/>
    </location>
</feature>
<dbReference type="GO" id="GO:0006310">
    <property type="term" value="P:DNA recombination"/>
    <property type="evidence" value="ECO:0007669"/>
    <property type="project" value="UniProtKB-KW"/>
</dbReference>
<dbReference type="PROSITE" id="PS51898">
    <property type="entry name" value="TYR_RECOMBINASE"/>
    <property type="match status" value="1"/>
</dbReference>
<dbReference type="InterPro" id="IPR011010">
    <property type="entry name" value="DNA_brk_join_enz"/>
</dbReference>
<dbReference type="Proteomes" id="UP000005237">
    <property type="component" value="Unassembled WGS sequence"/>
</dbReference>
<proteinExistence type="predicted"/>
<dbReference type="GO" id="GO:0003677">
    <property type="term" value="F:DNA binding"/>
    <property type="evidence" value="ECO:0007669"/>
    <property type="project" value="InterPro"/>
</dbReference>
<sequence>MVVFPRHERVRKREREERNESVKGGSCEQVSQRKFSESERFLAIESIKKKAADKAHLGQLIDVIVSANWRCRAPSTAQSYQRANQRRMEWMKGMGMDSGPEALILYLANQTEFVGASSLATTSAAYKLVNGSLGEAFNQIIADIVNARRREEALVRKPPKILSEKEIDQIVNVNMSIGDRKSERDCFLTLLSFKVMLRASEAAELRWSDLSLENGLLEVRIRRAKNDQEGLGRSSFIDCAESSTLGLLIQRLRLQARSEFVFTNLNNSMKLTSSAVSKITREAMEKAGIQDARHHDLRRSSANALQGQGMDIDQIRRRGRWKSQKGLARYLVDRPEAQGLKSVERAEPESEAGEAEEFCSALIDHDYL</sequence>
<keyword evidence="1" id="KW-0233">DNA recombination</keyword>
<dbReference type="InterPro" id="IPR002104">
    <property type="entry name" value="Integrase_catalytic"/>
</dbReference>
<accession>A0A8R1E9A5</accession>
<reference evidence="5" key="1">
    <citation type="submission" date="2010-08" db="EMBL/GenBank/DDBJ databases">
        <authorList>
            <consortium name="Caenorhabditis japonica Sequencing Consortium"/>
            <person name="Wilson R.K."/>
        </authorList>
    </citation>
    <scope>NUCLEOTIDE SEQUENCE [LARGE SCALE GENOMIC DNA]</scope>
    <source>
        <strain evidence="5">DF5081</strain>
    </source>
</reference>
<reference evidence="4" key="2">
    <citation type="submission" date="2022-06" db="UniProtKB">
        <authorList>
            <consortium name="EnsemblMetazoa"/>
        </authorList>
    </citation>
    <scope>IDENTIFICATION</scope>
    <source>
        <strain evidence="4">DF5081</strain>
    </source>
</reference>
<dbReference type="Gene3D" id="1.10.443.10">
    <property type="entry name" value="Intergrase catalytic core"/>
    <property type="match status" value="1"/>
</dbReference>
<dbReference type="PANTHER" id="PTHR33435:SF3">
    <property type="entry name" value="PROTEIN CBG21870"/>
    <property type="match status" value="1"/>
</dbReference>
<evidence type="ECO:0000256" key="1">
    <source>
        <dbReference type="ARBA" id="ARBA00023172"/>
    </source>
</evidence>
<dbReference type="SUPFAM" id="SSF56349">
    <property type="entry name" value="DNA breaking-rejoining enzymes"/>
    <property type="match status" value="1"/>
</dbReference>
<evidence type="ECO:0000256" key="2">
    <source>
        <dbReference type="SAM" id="MobiDB-lite"/>
    </source>
</evidence>
<dbReference type="GO" id="GO:0015074">
    <property type="term" value="P:DNA integration"/>
    <property type="evidence" value="ECO:0007669"/>
    <property type="project" value="InterPro"/>
</dbReference>
<dbReference type="InterPro" id="IPR013762">
    <property type="entry name" value="Integrase-like_cat_sf"/>
</dbReference>
<feature type="compositionally biased region" description="Basic and acidic residues" evidence="2">
    <location>
        <begin position="1"/>
        <end position="21"/>
    </location>
</feature>
<protein>
    <submittedName>
        <fullName evidence="4">Tyr recombinase domain-containing protein</fullName>
    </submittedName>
</protein>
<dbReference type="PANTHER" id="PTHR33435">
    <property type="entry name" value="PROTEIN CBG21870-RELATED"/>
    <property type="match status" value="1"/>
</dbReference>
<evidence type="ECO:0000259" key="3">
    <source>
        <dbReference type="PROSITE" id="PS51898"/>
    </source>
</evidence>
<keyword evidence="5" id="KW-1185">Reference proteome</keyword>
<organism evidence="4 5">
    <name type="scientific">Caenorhabditis japonica</name>
    <dbReference type="NCBI Taxonomy" id="281687"/>
    <lineage>
        <taxon>Eukaryota</taxon>
        <taxon>Metazoa</taxon>
        <taxon>Ecdysozoa</taxon>
        <taxon>Nematoda</taxon>
        <taxon>Chromadorea</taxon>
        <taxon>Rhabditida</taxon>
        <taxon>Rhabditina</taxon>
        <taxon>Rhabditomorpha</taxon>
        <taxon>Rhabditoidea</taxon>
        <taxon>Rhabditidae</taxon>
        <taxon>Peloderinae</taxon>
        <taxon>Caenorhabditis</taxon>
    </lineage>
</organism>
<name>A0A8R1E9A5_CAEJA</name>
<dbReference type="EnsemblMetazoa" id="CJA25062.1">
    <property type="protein sequence ID" value="CJA25062.1"/>
    <property type="gene ID" value="WBGene00180634"/>
</dbReference>
<dbReference type="Pfam" id="PF00589">
    <property type="entry name" value="Phage_integrase"/>
    <property type="match status" value="1"/>
</dbReference>